<evidence type="ECO:0000256" key="1">
    <source>
        <dbReference type="SAM" id="MobiDB-lite"/>
    </source>
</evidence>
<dbReference type="SUPFAM" id="SSF53613">
    <property type="entry name" value="Ribokinase-like"/>
    <property type="match status" value="1"/>
</dbReference>
<dbReference type="AlphaFoldDB" id="A0AAV5EE47"/>
<dbReference type="InterPro" id="IPR052562">
    <property type="entry name" value="Ketohexokinase-related"/>
</dbReference>
<dbReference type="PANTHER" id="PTHR42774">
    <property type="entry name" value="PHOSPHOTRANSFERASE SYSTEM TRANSPORT PROTEIN"/>
    <property type="match status" value="1"/>
</dbReference>
<dbReference type="Proteomes" id="UP001054889">
    <property type="component" value="Unassembled WGS sequence"/>
</dbReference>
<name>A0AAV5EE47_ELECO</name>
<protein>
    <recommendedName>
        <fullName evidence="4">Carbohydrate kinase PfkB domain-containing protein</fullName>
    </recommendedName>
</protein>
<reference evidence="2" key="1">
    <citation type="journal article" date="2018" name="DNA Res.">
        <title>Multiple hybrid de novo genome assembly of finger millet, an orphan allotetraploid crop.</title>
        <authorList>
            <person name="Hatakeyama M."/>
            <person name="Aluri S."/>
            <person name="Balachadran M.T."/>
            <person name="Sivarajan S.R."/>
            <person name="Patrignani A."/>
            <person name="Gruter S."/>
            <person name="Poveda L."/>
            <person name="Shimizu-Inatsugi R."/>
            <person name="Baeten J."/>
            <person name="Francoijs K.J."/>
            <person name="Nataraja K.N."/>
            <person name="Reddy Y.A.N."/>
            <person name="Phadnis S."/>
            <person name="Ravikumar R.L."/>
            <person name="Schlapbach R."/>
            <person name="Sreeman S.M."/>
            <person name="Shimizu K.K."/>
        </authorList>
    </citation>
    <scope>NUCLEOTIDE SEQUENCE</scope>
</reference>
<feature type="compositionally biased region" description="Low complexity" evidence="1">
    <location>
        <begin position="12"/>
        <end position="37"/>
    </location>
</feature>
<comment type="caution">
    <text evidence="2">The sequence shown here is derived from an EMBL/GenBank/DDBJ whole genome shotgun (WGS) entry which is preliminary data.</text>
</comment>
<evidence type="ECO:0000313" key="3">
    <source>
        <dbReference type="Proteomes" id="UP001054889"/>
    </source>
</evidence>
<proteinExistence type="predicted"/>
<organism evidence="2 3">
    <name type="scientific">Eleusine coracana subsp. coracana</name>
    <dbReference type="NCBI Taxonomy" id="191504"/>
    <lineage>
        <taxon>Eukaryota</taxon>
        <taxon>Viridiplantae</taxon>
        <taxon>Streptophyta</taxon>
        <taxon>Embryophyta</taxon>
        <taxon>Tracheophyta</taxon>
        <taxon>Spermatophyta</taxon>
        <taxon>Magnoliopsida</taxon>
        <taxon>Liliopsida</taxon>
        <taxon>Poales</taxon>
        <taxon>Poaceae</taxon>
        <taxon>PACMAD clade</taxon>
        <taxon>Chloridoideae</taxon>
        <taxon>Cynodonteae</taxon>
        <taxon>Eleusininae</taxon>
        <taxon>Eleusine</taxon>
    </lineage>
</organism>
<feature type="region of interest" description="Disordered" evidence="1">
    <location>
        <begin position="1"/>
        <end position="45"/>
    </location>
</feature>
<dbReference type="InterPro" id="IPR029056">
    <property type="entry name" value="Ribokinase-like"/>
</dbReference>
<dbReference type="PANTHER" id="PTHR42774:SF12">
    <property type="entry name" value="CARBOHYDRATE KINASE PFKB DOMAIN-CONTAINING PROTEIN"/>
    <property type="match status" value="1"/>
</dbReference>
<evidence type="ECO:0000313" key="2">
    <source>
        <dbReference type="EMBL" id="GJN20802.1"/>
    </source>
</evidence>
<dbReference type="Gene3D" id="3.40.1190.20">
    <property type="match status" value="1"/>
</dbReference>
<accession>A0AAV5EE47</accession>
<gene>
    <name evidence="2" type="primary">gb08224</name>
    <name evidence="2" type="ORF">PR202_gb08224</name>
</gene>
<dbReference type="EMBL" id="BQKI01000075">
    <property type="protein sequence ID" value="GJN20802.1"/>
    <property type="molecule type" value="Genomic_DNA"/>
</dbReference>
<evidence type="ECO:0008006" key="4">
    <source>
        <dbReference type="Google" id="ProtNLM"/>
    </source>
</evidence>
<keyword evidence="3" id="KW-1185">Reference proteome</keyword>
<sequence length="124" mass="12553">MTLVRFSPPPASALSSAASRSAAASSSAPPARHAGSRPPSPRATASWCVLSPPRTDGRCDPRAAVCLGCGLLTLDYLATVDAYPRPDDKIRTGGLQISGGGNAGNALTGAARLGLNTRLISKVI</sequence>
<reference evidence="2" key="2">
    <citation type="submission" date="2021-12" db="EMBL/GenBank/DDBJ databases">
        <title>Resequencing data analysis of finger millet.</title>
        <authorList>
            <person name="Hatakeyama M."/>
            <person name="Aluri S."/>
            <person name="Balachadran M.T."/>
            <person name="Sivarajan S.R."/>
            <person name="Poveda L."/>
            <person name="Shimizu-Inatsugi R."/>
            <person name="Schlapbach R."/>
            <person name="Sreeman S.M."/>
            <person name="Shimizu K.K."/>
        </authorList>
    </citation>
    <scope>NUCLEOTIDE SEQUENCE</scope>
</reference>